<dbReference type="InterPro" id="IPR002398">
    <property type="entry name" value="Pept_C14"/>
</dbReference>
<dbReference type="GO" id="GO:0004197">
    <property type="term" value="F:cysteine-type endopeptidase activity"/>
    <property type="evidence" value="ECO:0007669"/>
    <property type="project" value="InterPro"/>
</dbReference>
<dbReference type="InterPro" id="IPR029030">
    <property type="entry name" value="Caspase-like_dom_sf"/>
</dbReference>
<dbReference type="PANTHER" id="PTHR47901">
    <property type="entry name" value="CASPASE RECRUITMENT DOMAIN-CONTAINING PROTEIN 18"/>
    <property type="match status" value="1"/>
</dbReference>
<dbReference type="GO" id="GO:0006508">
    <property type="term" value="P:proteolysis"/>
    <property type="evidence" value="ECO:0007669"/>
    <property type="project" value="UniProtKB-KW"/>
</dbReference>
<dbReference type="GO" id="GO:0006915">
    <property type="term" value="P:apoptotic process"/>
    <property type="evidence" value="ECO:0007669"/>
    <property type="project" value="UniProtKB-KW"/>
</dbReference>
<organism evidence="8 9">
    <name type="scientific">Meganyctiphanes norvegica</name>
    <name type="common">Northern krill</name>
    <name type="synonym">Thysanopoda norvegica</name>
    <dbReference type="NCBI Taxonomy" id="48144"/>
    <lineage>
        <taxon>Eukaryota</taxon>
        <taxon>Metazoa</taxon>
        <taxon>Ecdysozoa</taxon>
        <taxon>Arthropoda</taxon>
        <taxon>Crustacea</taxon>
        <taxon>Multicrustacea</taxon>
        <taxon>Malacostraca</taxon>
        <taxon>Eumalacostraca</taxon>
        <taxon>Eucarida</taxon>
        <taxon>Euphausiacea</taxon>
        <taxon>Euphausiidae</taxon>
        <taxon>Meganyctiphanes</taxon>
    </lineage>
</organism>
<keyword evidence="4" id="KW-0378">Hydrolase</keyword>
<protein>
    <submittedName>
        <fullName evidence="8">Uncharacterized protein</fullName>
    </submittedName>
</protein>
<evidence type="ECO:0000256" key="3">
    <source>
        <dbReference type="ARBA" id="ARBA00022703"/>
    </source>
</evidence>
<dbReference type="PROSITE" id="PS50207">
    <property type="entry name" value="CASPASE_P10"/>
    <property type="match status" value="1"/>
</dbReference>
<dbReference type="Proteomes" id="UP001497623">
    <property type="component" value="Unassembled WGS sequence"/>
</dbReference>
<sequence length="579" mass="66652">MASVIDNTESMELVPQIGSLIIDVKPVQSIQGPPEFYKNDSGPPRGAVFIANYKNFHDKQINKRRGSEKDVNNLIDFFNQMGYKVVKKIEDNDRNETFAAMRLFSEHKIHEEVDSMILVVMSHGLNDNTFVTSNGQTMTSQEVYEIFSDKNCPALKHKPKIFIFQHCRGNNKHLALSMSPISSSGSRKTDKTSSDIMLLYSTISGNVSYRHPKYGTLFIYQICKVFMDKAWESDSDLASLMKEVEEGLSRYESIDIYQRCEHRFIRKKKKFHFNPIAIKSNDAKEDVHTKEEVQIEEDSQSYDSDIFQMDSTIEKHLPKDHGFAENSSVQEIMPNTKNCVLLINNLVGCLSDMDKLKHIFTTLGYDVIGPQLNVTYEEFKEVLKEFKEKDHGESAFIVFYRDGFSDTIVTSDHFAIHFNELQSEFNDTNCPNLSNKPKIFINNLCYFDGDVKYECTYQPESHMGHQEEMDSDSEEWVNDCNEKKSNESIPKIPAERDMFFVNVEMEGSRCDKGSLLTDALNQVLMQINSPKQLMEIMCSVSETLDELQEEESDEYICELRTIKFPSDFKLAPLNFILNN</sequence>
<name>A0AAV2SUA3_MEGNR</name>
<dbReference type="InterPro" id="IPR001309">
    <property type="entry name" value="Pept_C14_p20"/>
</dbReference>
<dbReference type="PROSITE" id="PS01121">
    <property type="entry name" value="CASPASE_HIS"/>
    <property type="match status" value="1"/>
</dbReference>
<dbReference type="PROSITE" id="PS50208">
    <property type="entry name" value="CASPASE_P20"/>
    <property type="match status" value="2"/>
</dbReference>
<proteinExistence type="inferred from homology"/>
<keyword evidence="3" id="KW-0053">Apoptosis</keyword>
<dbReference type="SUPFAM" id="SSF52129">
    <property type="entry name" value="Caspase-like"/>
    <property type="match status" value="2"/>
</dbReference>
<feature type="non-terminal residue" evidence="8">
    <location>
        <position position="579"/>
    </location>
</feature>
<evidence type="ECO:0000313" key="9">
    <source>
        <dbReference type="Proteomes" id="UP001497623"/>
    </source>
</evidence>
<keyword evidence="9" id="KW-1185">Reference proteome</keyword>
<comment type="caution">
    <text evidence="8">The sequence shown here is derived from an EMBL/GenBank/DDBJ whole genome shotgun (WGS) entry which is preliminary data.</text>
</comment>
<evidence type="ECO:0000256" key="5">
    <source>
        <dbReference type="RuleBase" id="RU003971"/>
    </source>
</evidence>
<evidence type="ECO:0000256" key="4">
    <source>
        <dbReference type="ARBA" id="ARBA00022801"/>
    </source>
</evidence>
<dbReference type="SMART" id="SM00115">
    <property type="entry name" value="CASc"/>
    <property type="match status" value="1"/>
</dbReference>
<feature type="domain" description="Caspase family p10" evidence="6">
    <location>
        <begin position="186"/>
        <end position="234"/>
    </location>
</feature>
<reference evidence="8 9" key="1">
    <citation type="submission" date="2024-05" db="EMBL/GenBank/DDBJ databases">
        <authorList>
            <person name="Wallberg A."/>
        </authorList>
    </citation>
    <scope>NUCLEOTIDE SEQUENCE [LARGE SCALE GENOMIC DNA]</scope>
</reference>
<comment type="similarity">
    <text evidence="1 5">Belongs to the peptidase C14A family.</text>
</comment>
<keyword evidence="2" id="KW-0645">Protease</keyword>
<gene>
    <name evidence="8" type="ORF">MNOR_LOCUS40808</name>
</gene>
<dbReference type="Gene3D" id="3.40.50.1460">
    <property type="match status" value="2"/>
</dbReference>
<dbReference type="Pfam" id="PF00656">
    <property type="entry name" value="Peptidase_C14"/>
    <property type="match status" value="2"/>
</dbReference>
<dbReference type="PANTHER" id="PTHR47901:SF8">
    <property type="entry name" value="CASPASE-3"/>
    <property type="match status" value="1"/>
</dbReference>
<dbReference type="AlphaFoldDB" id="A0AAV2SUA3"/>
<feature type="domain" description="Caspase family p20" evidence="7">
    <location>
        <begin position="44"/>
        <end position="171"/>
    </location>
</feature>
<dbReference type="PRINTS" id="PR00376">
    <property type="entry name" value="IL1BCENZYME"/>
</dbReference>
<evidence type="ECO:0000256" key="2">
    <source>
        <dbReference type="ARBA" id="ARBA00022670"/>
    </source>
</evidence>
<dbReference type="InterPro" id="IPR011600">
    <property type="entry name" value="Pept_C14_caspase"/>
</dbReference>
<feature type="domain" description="Caspase family p20" evidence="7">
    <location>
        <begin position="332"/>
        <end position="445"/>
    </location>
</feature>
<evidence type="ECO:0000259" key="6">
    <source>
        <dbReference type="PROSITE" id="PS50207"/>
    </source>
</evidence>
<evidence type="ECO:0000256" key="1">
    <source>
        <dbReference type="ARBA" id="ARBA00010134"/>
    </source>
</evidence>
<dbReference type="EMBL" id="CAXKWB010132054">
    <property type="protein sequence ID" value="CAL4242801.1"/>
    <property type="molecule type" value="Genomic_DNA"/>
</dbReference>
<dbReference type="InterPro" id="IPR002138">
    <property type="entry name" value="Pept_C14_p10"/>
</dbReference>
<dbReference type="InterPro" id="IPR015917">
    <property type="entry name" value="Pept_C14A"/>
</dbReference>
<evidence type="ECO:0000259" key="7">
    <source>
        <dbReference type="PROSITE" id="PS50208"/>
    </source>
</evidence>
<dbReference type="InterPro" id="IPR016129">
    <property type="entry name" value="Caspase_his_AS"/>
</dbReference>
<evidence type="ECO:0000313" key="8">
    <source>
        <dbReference type="EMBL" id="CAL4242801.1"/>
    </source>
</evidence>
<accession>A0AAV2SUA3</accession>